<evidence type="ECO:0000313" key="2">
    <source>
        <dbReference type="Proteomes" id="UP000604066"/>
    </source>
</evidence>
<name>A0ABX2RBL7_9THEO</name>
<keyword evidence="2" id="KW-1185">Reference proteome</keyword>
<proteinExistence type="predicted"/>
<dbReference type="RefSeq" id="WP_028052174.1">
    <property type="nucleotide sequence ID" value="NZ_ATYG01000015.1"/>
</dbReference>
<sequence>MNDIESEKNFYIKKLQDYLELINQIYSLINQNNKEIARLKYKELKNALKGDFHKYNTQREFNKISEYGKAVYYSLIMQVYANINVSTNSSLTEIKQAVIEIESELNYILSNIEK</sequence>
<protein>
    <submittedName>
        <fullName evidence="1">Uncharacterized protein</fullName>
    </submittedName>
</protein>
<accession>A0ABX2RBL7</accession>
<reference evidence="1 2" key="1">
    <citation type="submission" date="2020-07" db="EMBL/GenBank/DDBJ databases">
        <title>Genomic Encyclopedia of Type Strains, Phase III (KMG-III): the genomes of soil and plant-associated and newly described type strains.</title>
        <authorList>
            <person name="Whitman W."/>
        </authorList>
    </citation>
    <scope>NUCLEOTIDE SEQUENCE [LARGE SCALE GENOMIC DNA]</scope>
    <source>
        <strain evidence="1 2">DSM 11255</strain>
    </source>
</reference>
<dbReference type="Proteomes" id="UP000604066">
    <property type="component" value="Unassembled WGS sequence"/>
</dbReference>
<dbReference type="EMBL" id="JACCBS010000001">
    <property type="protein sequence ID" value="NYE57188.1"/>
    <property type="molecule type" value="Genomic_DNA"/>
</dbReference>
<evidence type="ECO:0000313" key="1">
    <source>
        <dbReference type="EMBL" id="NYE57188.1"/>
    </source>
</evidence>
<gene>
    <name evidence="1" type="ORF">HDG70_000894</name>
</gene>
<organism evidence="1 2">
    <name type="scientific">Carboxydothermus ferrireducens DSM 11255</name>
    <dbReference type="NCBI Taxonomy" id="1119529"/>
    <lineage>
        <taxon>Bacteria</taxon>
        <taxon>Bacillati</taxon>
        <taxon>Bacillota</taxon>
        <taxon>Clostridia</taxon>
        <taxon>Thermoanaerobacterales</taxon>
        <taxon>Thermoanaerobacteraceae</taxon>
        <taxon>Carboxydothermus</taxon>
    </lineage>
</organism>
<comment type="caution">
    <text evidence="1">The sequence shown here is derived from an EMBL/GenBank/DDBJ whole genome shotgun (WGS) entry which is preliminary data.</text>
</comment>